<dbReference type="EMBL" id="UYYG01001156">
    <property type="protein sequence ID" value="VDN56658.1"/>
    <property type="molecule type" value="Genomic_DNA"/>
</dbReference>
<dbReference type="GO" id="GO:0005634">
    <property type="term" value="C:nucleus"/>
    <property type="evidence" value="ECO:0007669"/>
    <property type="project" value="TreeGrafter"/>
</dbReference>
<comment type="catalytic activity">
    <reaction evidence="5 6">
        <text>O-phospho-L-tyrosyl-[protein] + H2O = L-tyrosyl-[protein] + phosphate</text>
        <dbReference type="Rhea" id="RHEA:10684"/>
        <dbReference type="Rhea" id="RHEA-COMP:10136"/>
        <dbReference type="Rhea" id="RHEA-COMP:20101"/>
        <dbReference type="ChEBI" id="CHEBI:15377"/>
        <dbReference type="ChEBI" id="CHEBI:43474"/>
        <dbReference type="ChEBI" id="CHEBI:46858"/>
        <dbReference type="ChEBI" id="CHEBI:61978"/>
        <dbReference type="EC" id="3.1.3.48"/>
    </reaction>
</comment>
<dbReference type="GO" id="GO:2001240">
    <property type="term" value="P:negative regulation of extrinsic apoptotic signaling pathway in absence of ligand"/>
    <property type="evidence" value="ECO:0007669"/>
    <property type="project" value="TreeGrafter"/>
</dbReference>
<keyword evidence="3 6" id="KW-0460">Magnesium</keyword>
<evidence type="ECO:0000256" key="1">
    <source>
        <dbReference type="ARBA" id="ARBA00010501"/>
    </source>
</evidence>
<dbReference type="PANTHER" id="PTHR10190:SF16">
    <property type="entry name" value="DEVELOPMENTAL PROTEIN EYES ABSENT"/>
    <property type="match status" value="1"/>
</dbReference>
<dbReference type="OrthoDB" id="167668at2759"/>
<dbReference type="InterPro" id="IPR028472">
    <property type="entry name" value="EYA"/>
</dbReference>
<evidence type="ECO:0000313" key="10">
    <source>
        <dbReference type="WBParaSite" id="DME_0000227101-mRNA-1"/>
    </source>
</evidence>
<accession>A0A0N4U5W4</accession>
<keyword evidence="6" id="KW-0479">Metal-binding</keyword>
<proteinExistence type="inferred from homology"/>
<dbReference type="GO" id="GO:0046872">
    <property type="term" value="F:metal ion binding"/>
    <property type="evidence" value="ECO:0007669"/>
    <property type="project" value="UniProtKB-KW"/>
</dbReference>
<name>A0A0N4U5W4_DRAME</name>
<comment type="cofactor">
    <cofactor evidence="6">
        <name>Mg(2+)</name>
        <dbReference type="ChEBI" id="CHEBI:18420"/>
    </cofactor>
    <text evidence="6">Binds 1 Mg(2+) ion per subunit.</text>
</comment>
<evidence type="ECO:0000313" key="7">
    <source>
        <dbReference type="EMBL" id="VDN56658.1"/>
    </source>
</evidence>
<comment type="similarity">
    <text evidence="1 6">Belongs to the HAD-like hydrolase superfamily. EYA family.</text>
</comment>
<protein>
    <recommendedName>
        <fullName evidence="6">Eyes absent homolog</fullName>
        <ecNumber evidence="6">3.1.3.48</ecNumber>
    </recommendedName>
</protein>
<keyword evidence="6" id="KW-0805">Transcription regulation</keyword>
<dbReference type="GO" id="GO:0045739">
    <property type="term" value="P:positive regulation of DNA repair"/>
    <property type="evidence" value="ECO:0007669"/>
    <property type="project" value="TreeGrafter"/>
</dbReference>
<evidence type="ECO:0000256" key="5">
    <source>
        <dbReference type="ARBA" id="ARBA00051722"/>
    </source>
</evidence>
<evidence type="ECO:0000313" key="9">
    <source>
        <dbReference type="Proteomes" id="UP000274756"/>
    </source>
</evidence>
<dbReference type="PANTHER" id="PTHR10190">
    <property type="entry name" value="EYES ABSENT"/>
    <property type="match status" value="1"/>
</dbReference>
<reference evidence="7 9" key="2">
    <citation type="submission" date="2018-11" db="EMBL/GenBank/DDBJ databases">
        <authorList>
            <consortium name="Pathogen Informatics"/>
        </authorList>
    </citation>
    <scope>NUCLEOTIDE SEQUENCE [LARGE SCALE GENOMIC DNA]</scope>
</reference>
<dbReference type="EC" id="3.1.3.48" evidence="6"/>
<dbReference type="InterPro" id="IPR038102">
    <property type="entry name" value="EYA_dom_sf"/>
</dbReference>
<evidence type="ECO:0000256" key="3">
    <source>
        <dbReference type="ARBA" id="ARBA00022842"/>
    </source>
</evidence>
<keyword evidence="9" id="KW-1185">Reference proteome</keyword>
<sequence>MYVNVMIQGQFRSRKLPVYTYEHAFNSPFDPERNSAFRGSGSDLQRNSHIEQFACFNGPSAWSIIPDETKQDLLMPSLSDRSAAISAMTDAAATAAAVASCDARMIGAPAYYNTGYSAANYGMYAAGTSNYYPVPSTLRATATHFPFAAPPHPYYGNGYSTAGFEYAPYPTSIQCYGSRNTYYAHPINSVTSSSSLYTMSSLSAEAMTSIKGMRKKKTVGASFSPDDHYTRVFIWEMEDVCVLSNFFLRSGDPLRSHRLANSVNASVNSFIALAFGIENTDDCDQMNIEDTTIDEPINDMPFIQNSSETSVINQASTSTHLAQSVARGGVDWMRRLAVKYQHIKDIYTLYRNNYTGLIERNGITSERAELLAFKNTIDPLTQGWTDSIGRCLKLIVERSSRNQYANILITSESIVPTLAKLLISEQSSMIPAENVYSTLRMSKESVIDRILSRFGKKCSFVIISTHLDTHEIAKKENIPLWKIKSVRDLELFHIALTHHLLS</sequence>
<evidence type="ECO:0000256" key="2">
    <source>
        <dbReference type="ARBA" id="ARBA00022801"/>
    </source>
</evidence>
<keyword evidence="2 6" id="KW-0378">Hydrolase</keyword>
<evidence type="ECO:0000256" key="4">
    <source>
        <dbReference type="ARBA" id="ARBA00022912"/>
    </source>
</evidence>
<evidence type="ECO:0000313" key="8">
    <source>
        <dbReference type="Proteomes" id="UP000038040"/>
    </source>
</evidence>
<dbReference type="Gene3D" id="3.40.50.12350">
    <property type="match status" value="1"/>
</dbReference>
<dbReference type="GO" id="GO:0030154">
    <property type="term" value="P:cell differentiation"/>
    <property type="evidence" value="ECO:0007669"/>
    <property type="project" value="TreeGrafter"/>
</dbReference>
<keyword evidence="4 6" id="KW-0904">Protein phosphatase</keyword>
<keyword evidence="6" id="KW-0804">Transcription</keyword>
<evidence type="ECO:0000256" key="6">
    <source>
        <dbReference type="RuleBase" id="RU362036"/>
    </source>
</evidence>
<dbReference type="Proteomes" id="UP000274756">
    <property type="component" value="Unassembled WGS sequence"/>
</dbReference>
<organism evidence="8 10">
    <name type="scientific">Dracunculus medinensis</name>
    <name type="common">Guinea worm</name>
    <dbReference type="NCBI Taxonomy" id="318479"/>
    <lineage>
        <taxon>Eukaryota</taxon>
        <taxon>Metazoa</taxon>
        <taxon>Ecdysozoa</taxon>
        <taxon>Nematoda</taxon>
        <taxon>Chromadorea</taxon>
        <taxon>Rhabditida</taxon>
        <taxon>Spirurina</taxon>
        <taxon>Dracunculoidea</taxon>
        <taxon>Dracunculidae</taxon>
        <taxon>Dracunculus</taxon>
    </lineage>
</organism>
<dbReference type="STRING" id="318479.A0A0N4U5W4"/>
<gene>
    <name evidence="7" type="ORF">DME_LOCUS6631</name>
</gene>
<dbReference type="AlphaFoldDB" id="A0A0N4U5W4"/>
<dbReference type="WBParaSite" id="DME_0000227101-mRNA-1">
    <property type="protein sequence ID" value="DME_0000227101-mRNA-1"/>
    <property type="gene ID" value="DME_0000227101"/>
</dbReference>
<dbReference type="GO" id="GO:0004725">
    <property type="term" value="F:protein tyrosine phosphatase activity"/>
    <property type="evidence" value="ECO:0007669"/>
    <property type="project" value="UniProtKB-EC"/>
</dbReference>
<reference evidence="10" key="1">
    <citation type="submission" date="2017-02" db="UniProtKB">
        <authorList>
            <consortium name="WormBaseParasite"/>
        </authorList>
    </citation>
    <scope>IDENTIFICATION</scope>
</reference>
<dbReference type="Proteomes" id="UP000038040">
    <property type="component" value="Unplaced"/>
</dbReference>